<gene>
    <name evidence="19" type="ORF">ABE541_14045</name>
</gene>
<evidence type="ECO:0000256" key="3">
    <source>
        <dbReference type="ARBA" id="ARBA00022448"/>
    </source>
</evidence>
<dbReference type="PROSITE" id="PS52016">
    <property type="entry name" value="TONB_DEPENDENT_REC_3"/>
    <property type="match status" value="1"/>
</dbReference>
<dbReference type="PANTHER" id="PTHR32552:SF68">
    <property type="entry name" value="FERRICHROME OUTER MEMBRANE TRANSPORTER_PHAGE RECEPTOR"/>
    <property type="match status" value="1"/>
</dbReference>
<dbReference type="Proteomes" id="UP001409291">
    <property type="component" value="Unassembled WGS sequence"/>
</dbReference>
<dbReference type="NCBIfam" id="TIGR01783">
    <property type="entry name" value="TonB-siderophor"/>
    <property type="match status" value="1"/>
</dbReference>
<evidence type="ECO:0000256" key="16">
    <source>
        <dbReference type="SAM" id="SignalP"/>
    </source>
</evidence>
<dbReference type="InterPro" id="IPR037066">
    <property type="entry name" value="Plug_dom_sf"/>
</dbReference>
<keyword evidence="9" id="KW-0406">Ion transport</keyword>
<protein>
    <submittedName>
        <fullName evidence="19">TonB-dependent receptor</fullName>
    </submittedName>
</protein>
<keyword evidence="6 14" id="KW-0812">Transmembrane</keyword>
<comment type="subcellular location">
    <subcellularLocation>
        <location evidence="1 14">Cell outer membrane</location>
        <topology evidence="1 14">Multi-pass membrane protein</topology>
    </subcellularLocation>
</comment>
<keyword evidence="3 14" id="KW-0813">Transport</keyword>
<evidence type="ECO:0000256" key="9">
    <source>
        <dbReference type="ARBA" id="ARBA00023065"/>
    </source>
</evidence>
<reference evidence="19 20" key="1">
    <citation type="submission" date="2024-04" db="EMBL/GenBank/DDBJ databases">
        <title>WGS of bacteria from Torrens River.</title>
        <authorList>
            <person name="Wyrsch E.R."/>
            <person name="Drigo B."/>
        </authorList>
    </citation>
    <scope>NUCLEOTIDE SEQUENCE [LARGE SCALE GENOMIC DNA]</scope>
    <source>
        <strain evidence="19 20">TWI391</strain>
    </source>
</reference>
<comment type="similarity">
    <text evidence="2 14 15">Belongs to the TonB-dependent receptor family.</text>
</comment>
<evidence type="ECO:0000256" key="12">
    <source>
        <dbReference type="ARBA" id="ARBA00023170"/>
    </source>
</evidence>
<feature type="chain" id="PRO_5046670533" evidence="16">
    <location>
        <begin position="25"/>
        <end position="812"/>
    </location>
</feature>
<dbReference type="Gene3D" id="2.170.130.10">
    <property type="entry name" value="TonB-dependent receptor, plug domain"/>
    <property type="match status" value="1"/>
</dbReference>
<evidence type="ECO:0000256" key="15">
    <source>
        <dbReference type="RuleBase" id="RU003357"/>
    </source>
</evidence>
<keyword evidence="11 14" id="KW-0472">Membrane</keyword>
<evidence type="ECO:0000256" key="11">
    <source>
        <dbReference type="ARBA" id="ARBA00023136"/>
    </source>
</evidence>
<keyword evidence="20" id="KW-1185">Reference proteome</keyword>
<evidence type="ECO:0000256" key="1">
    <source>
        <dbReference type="ARBA" id="ARBA00004571"/>
    </source>
</evidence>
<dbReference type="Pfam" id="PF00593">
    <property type="entry name" value="TonB_dep_Rec_b-barrel"/>
    <property type="match status" value="1"/>
</dbReference>
<dbReference type="InterPro" id="IPR039426">
    <property type="entry name" value="TonB-dep_rcpt-like"/>
</dbReference>
<keyword evidence="10 15" id="KW-0798">TonB box</keyword>
<dbReference type="Gene3D" id="2.40.170.20">
    <property type="entry name" value="TonB-dependent receptor, beta-barrel domain"/>
    <property type="match status" value="1"/>
</dbReference>
<evidence type="ECO:0000256" key="2">
    <source>
        <dbReference type="ARBA" id="ARBA00009810"/>
    </source>
</evidence>
<evidence type="ECO:0000256" key="4">
    <source>
        <dbReference type="ARBA" id="ARBA00022452"/>
    </source>
</evidence>
<evidence type="ECO:0000259" key="17">
    <source>
        <dbReference type="Pfam" id="PF00593"/>
    </source>
</evidence>
<dbReference type="RefSeq" id="WP_021192452.1">
    <property type="nucleotide sequence ID" value="NZ_JAOQNK010000001.1"/>
</dbReference>
<keyword evidence="12 19" id="KW-0675">Receptor</keyword>
<dbReference type="InterPro" id="IPR008969">
    <property type="entry name" value="CarboxyPept-like_regulatory"/>
</dbReference>
<evidence type="ECO:0000256" key="13">
    <source>
        <dbReference type="ARBA" id="ARBA00023237"/>
    </source>
</evidence>
<dbReference type="Pfam" id="PF13715">
    <property type="entry name" value="CarbopepD_reg_2"/>
    <property type="match status" value="1"/>
</dbReference>
<evidence type="ECO:0000259" key="18">
    <source>
        <dbReference type="Pfam" id="PF07715"/>
    </source>
</evidence>
<evidence type="ECO:0000256" key="6">
    <source>
        <dbReference type="ARBA" id="ARBA00022692"/>
    </source>
</evidence>
<organism evidence="19 20">
    <name type="scientific">Sphingobacterium kitahiroshimense</name>
    <dbReference type="NCBI Taxonomy" id="470446"/>
    <lineage>
        <taxon>Bacteria</taxon>
        <taxon>Pseudomonadati</taxon>
        <taxon>Bacteroidota</taxon>
        <taxon>Sphingobacteriia</taxon>
        <taxon>Sphingobacteriales</taxon>
        <taxon>Sphingobacteriaceae</taxon>
        <taxon>Sphingobacterium</taxon>
    </lineage>
</organism>
<feature type="domain" description="TonB-dependent receptor plug" evidence="18">
    <location>
        <begin position="140"/>
        <end position="242"/>
    </location>
</feature>
<dbReference type="CDD" id="cd01347">
    <property type="entry name" value="ligand_gated_channel"/>
    <property type="match status" value="1"/>
</dbReference>
<proteinExistence type="inferred from homology"/>
<dbReference type="InterPro" id="IPR010105">
    <property type="entry name" value="TonB_sidphr_rcpt"/>
</dbReference>
<evidence type="ECO:0000256" key="10">
    <source>
        <dbReference type="ARBA" id="ARBA00023077"/>
    </source>
</evidence>
<sequence length="812" mass="90718">MKYNIKTLAFAIALGTVFPVAVHAQNSTAIFGKTYDEVGDIVSGVTLTINSSKQVTTSNESGEFTFSEAINFPIVIHASAIGYIDQKITLSASNWNVKKGLSLVLIKDNKTLDEVLITGRRNKSYLTNDLELGGKFSGKLKNLPQSVSVLSREFIEDKQAFTTGALFQDLAGVTEASSYDDVVIRGFKSGYETGVRLVNGLRSGYGYGNSYYNTPLTLNLESLEVLKGPGASLFGDVVPGGTVNMTTKKPLDSFKGNIGFASGSFQTMRTTLDLGGPLDSAKRVLYRFNAGYEDTKTFRDVNRQKRILVAPSFTFKPAAGTQVDVDVVYNQFNGYLDRGMGIKANDFYALPRSFTLSQPSDFYNSKTFSLSGRLSQQLTENLSFHLSYMKSVYEEDVNEHRTLNTFADAPKNTIMNMRFFDRHGKDYTDNVVGYFKWDHYGAVVDHHIVAGVDFAEYRGDQENQLREARQKTVNGQVVPLTFDLNNPTYTTHDLTSYVWREHVAYPFLSPYKTTGKYIQDQMSIADKLKVIVGLRHEHYASETIDGQKRYQATQNAWLPRAGLTYELNKQINYFASYSQGFVPVGASFIQNYQDYGADKPFIPERSFQLETGFKTGFFKDQLQMDLSLFRIERQNMMIATGVILDSGFSEYRQSGKAISEGVELDLRGQLTKEFQIMANYTYNHTDVKASSIASEVGQSLPGAPKNMASAWLKYVFSQHALKGLGFGAGVYYVDSRRMDNSIGKDSDGQAMWGYWPSYTTVNAAVYYHIGALKMAVNVNNVFDKYYFLGGFDYTRAFPGAPRNVMVSLGYAF</sequence>
<keyword evidence="4 14" id="KW-1134">Transmembrane beta strand</keyword>
<dbReference type="SUPFAM" id="SSF56935">
    <property type="entry name" value="Porins"/>
    <property type="match status" value="1"/>
</dbReference>
<dbReference type="PANTHER" id="PTHR32552">
    <property type="entry name" value="FERRICHROME IRON RECEPTOR-RELATED"/>
    <property type="match status" value="1"/>
</dbReference>
<evidence type="ECO:0000256" key="8">
    <source>
        <dbReference type="ARBA" id="ARBA00023004"/>
    </source>
</evidence>
<dbReference type="EMBL" id="JBDJNQ010000006">
    <property type="protein sequence ID" value="MEN5378381.1"/>
    <property type="molecule type" value="Genomic_DNA"/>
</dbReference>
<name>A0ABV0BUA7_9SPHI</name>
<comment type="caution">
    <text evidence="19">The sequence shown here is derived from an EMBL/GenBank/DDBJ whole genome shotgun (WGS) entry which is preliminary data.</text>
</comment>
<evidence type="ECO:0000313" key="20">
    <source>
        <dbReference type="Proteomes" id="UP001409291"/>
    </source>
</evidence>
<keyword evidence="8" id="KW-0408">Iron</keyword>
<keyword evidence="13 14" id="KW-0998">Cell outer membrane</keyword>
<evidence type="ECO:0000256" key="7">
    <source>
        <dbReference type="ARBA" id="ARBA00022729"/>
    </source>
</evidence>
<keyword evidence="7 16" id="KW-0732">Signal</keyword>
<accession>A0ABV0BUA7</accession>
<dbReference type="InterPro" id="IPR000531">
    <property type="entry name" value="Beta-barrel_TonB"/>
</dbReference>
<dbReference type="SUPFAM" id="SSF49464">
    <property type="entry name" value="Carboxypeptidase regulatory domain-like"/>
    <property type="match status" value="1"/>
</dbReference>
<feature type="domain" description="TonB-dependent receptor-like beta-barrel" evidence="17">
    <location>
        <begin position="319"/>
        <end position="781"/>
    </location>
</feature>
<dbReference type="InterPro" id="IPR036942">
    <property type="entry name" value="Beta-barrel_TonB_sf"/>
</dbReference>
<evidence type="ECO:0000256" key="5">
    <source>
        <dbReference type="ARBA" id="ARBA00022496"/>
    </source>
</evidence>
<feature type="signal peptide" evidence="16">
    <location>
        <begin position="1"/>
        <end position="24"/>
    </location>
</feature>
<keyword evidence="5" id="KW-0410">Iron transport</keyword>
<evidence type="ECO:0000313" key="19">
    <source>
        <dbReference type="EMBL" id="MEN5378381.1"/>
    </source>
</evidence>
<dbReference type="Pfam" id="PF07715">
    <property type="entry name" value="Plug"/>
    <property type="match status" value="1"/>
</dbReference>
<dbReference type="InterPro" id="IPR012910">
    <property type="entry name" value="Plug_dom"/>
</dbReference>
<evidence type="ECO:0000256" key="14">
    <source>
        <dbReference type="PROSITE-ProRule" id="PRU01360"/>
    </source>
</evidence>